<evidence type="ECO:0000313" key="6">
    <source>
        <dbReference type="Proteomes" id="UP001501195"/>
    </source>
</evidence>
<keyword evidence="6" id="KW-1185">Reference proteome</keyword>
<dbReference type="EMBL" id="BAABIL010000076">
    <property type="protein sequence ID" value="GAA4966397.1"/>
    <property type="molecule type" value="Genomic_DNA"/>
</dbReference>
<feature type="domain" description="ABC transporter" evidence="4">
    <location>
        <begin position="21"/>
        <end position="262"/>
    </location>
</feature>
<evidence type="ECO:0000313" key="5">
    <source>
        <dbReference type="EMBL" id="GAA4966397.1"/>
    </source>
</evidence>
<gene>
    <name evidence="5" type="ORF">GCM10023225_06670</name>
</gene>
<proteinExistence type="predicted"/>
<dbReference type="SMART" id="SM00382">
    <property type="entry name" value="AAA"/>
    <property type="match status" value="1"/>
</dbReference>
<dbReference type="GO" id="GO:0005524">
    <property type="term" value="F:ATP binding"/>
    <property type="evidence" value="ECO:0007669"/>
    <property type="project" value="UniProtKB-KW"/>
</dbReference>
<dbReference type="RefSeq" id="WP_425560097.1">
    <property type="nucleotide sequence ID" value="NZ_BAABIL010000076.1"/>
</dbReference>
<comment type="caution">
    <text evidence="5">The sequence shown here is derived from an EMBL/GenBank/DDBJ whole genome shotgun (WGS) entry which is preliminary data.</text>
</comment>
<dbReference type="Proteomes" id="UP001501195">
    <property type="component" value="Unassembled WGS sequence"/>
</dbReference>
<dbReference type="InterPro" id="IPR003439">
    <property type="entry name" value="ABC_transporter-like_ATP-bd"/>
</dbReference>
<dbReference type="InterPro" id="IPR051120">
    <property type="entry name" value="ABC_AA/LPS_Transport"/>
</dbReference>
<dbReference type="SUPFAM" id="SSF52540">
    <property type="entry name" value="P-loop containing nucleoside triphosphate hydrolases"/>
    <property type="match status" value="1"/>
</dbReference>
<evidence type="ECO:0000256" key="2">
    <source>
        <dbReference type="ARBA" id="ARBA00022741"/>
    </source>
</evidence>
<dbReference type="PANTHER" id="PTHR45772:SF3">
    <property type="entry name" value="ABC TRANSPORTER ATP-BINDING PROTEIN"/>
    <property type="match status" value="1"/>
</dbReference>
<organism evidence="5 6">
    <name type="scientific">Kineococcus glutinatus</name>
    <dbReference type="NCBI Taxonomy" id="1070872"/>
    <lineage>
        <taxon>Bacteria</taxon>
        <taxon>Bacillati</taxon>
        <taxon>Actinomycetota</taxon>
        <taxon>Actinomycetes</taxon>
        <taxon>Kineosporiales</taxon>
        <taxon>Kineosporiaceae</taxon>
        <taxon>Kineococcus</taxon>
    </lineage>
</organism>
<dbReference type="PROSITE" id="PS50893">
    <property type="entry name" value="ABC_TRANSPORTER_2"/>
    <property type="match status" value="1"/>
</dbReference>
<evidence type="ECO:0000256" key="1">
    <source>
        <dbReference type="ARBA" id="ARBA00022448"/>
    </source>
</evidence>
<protein>
    <submittedName>
        <fullName evidence="5">ABC transporter ATP-binding protein</fullName>
    </submittedName>
</protein>
<dbReference type="InterPro" id="IPR027417">
    <property type="entry name" value="P-loop_NTPase"/>
</dbReference>
<dbReference type="Gene3D" id="3.40.50.300">
    <property type="entry name" value="P-loop containing nucleotide triphosphate hydrolases"/>
    <property type="match status" value="1"/>
</dbReference>
<dbReference type="CDD" id="cd03219">
    <property type="entry name" value="ABC_Mj1267_LivG_branched"/>
    <property type="match status" value="1"/>
</dbReference>
<accession>A0ABP9HBG1</accession>
<reference evidence="6" key="1">
    <citation type="journal article" date="2019" name="Int. J. Syst. Evol. Microbiol.">
        <title>The Global Catalogue of Microorganisms (GCM) 10K type strain sequencing project: providing services to taxonomists for standard genome sequencing and annotation.</title>
        <authorList>
            <consortium name="The Broad Institute Genomics Platform"/>
            <consortium name="The Broad Institute Genome Sequencing Center for Infectious Disease"/>
            <person name="Wu L."/>
            <person name="Ma J."/>
        </authorList>
    </citation>
    <scope>NUCLEOTIDE SEQUENCE [LARGE SCALE GENOMIC DNA]</scope>
    <source>
        <strain evidence="6">JCM 18126</strain>
    </source>
</reference>
<sequence>MTVRAADPAAAGQRGHSPVVLRTSGLTWRVGGFTIVADVDLAVREGEFVSVIGPNGAGKSTLVNLLSGVHAPTAGRVELRGQDVTRRRPADRVRLGLGRTFQTSSLFPGLTVLENARLAAQARRGSLALWRRPSPTDAATRTAVQRLEEVGLAHRAGDLVALLPHGDKRKLEIAVVLCCDPAVLLLDEPTAGVSAEEVAPLVDVVRAVHARGRTVVMVEHHMELVTGLSDRIAVMHRGRLLLADSPEVVMADATVREAYLGVAP</sequence>
<dbReference type="InterPro" id="IPR003593">
    <property type="entry name" value="AAA+_ATPase"/>
</dbReference>
<dbReference type="PANTHER" id="PTHR45772">
    <property type="entry name" value="CONSERVED COMPONENT OF ABC TRANSPORTER FOR NATURAL AMINO ACIDS-RELATED"/>
    <property type="match status" value="1"/>
</dbReference>
<evidence type="ECO:0000259" key="4">
    <source>
        <dbReference type="PROSITE" id="PS50893"/>
    </source>
</evidence>
<keyword evidence="3 5" id="KW-0067">ATP-binding</keyword>
<keyword evidence="1" id="KW-0813">Transport</keyword>
<keyword evidence="2" id="KW-0547">Nucleotide-binding</keyword>
<evidence type="ECO:0000256" key="3">
    <source>
        <dbReference type="ARBA" id="ARBA00022840"/>
    </source>
</evidence>
<dbReference type="Pfam" id="PF00005">
    <property type="entry name" value="ABC_tran"/>
    <property type="match status" value="1"/>
</dbReference>
<name>A0ABP9HBG1_9ACTN</name>